<dbReference type="AlphaFoldDB" id="A0A286UTT1"/>
<keyword evidence="2" id="KW-1185">Reference proteome</keyword>
<organism evidence="1 2">
    <name type="scientific">Pyrrhoderma noxium</name>
    <dbReference type="NCBI Taxonomy" id="2282107"/>
    <lineage>
        <taxon>Eukaryota</taxon>
        <taxon>Fungi</taxon>
        <taxon>Dikarya</taxon>
        <taxon>Basidiomycota</taxon>
        <taxon>Agaricomycotina</taxon>
        <taxon>Agaricomycetes</taxon>
        <taxon>Hymenochaetales</taxon>
        <taxon>Hymenochaetaceae</taxon>
        <taxon>Pyrrhoderma</taxon>
    </lineage>
</organism>
<evidence type="ECO:0000313" key="1">
    <source>
        <dbReference type="EMBL" id="PAV22954.1"/>
    </source>
</evidence>
<dbReference type="Proteomes" id="UP000217199">
    <property type="component" value="Unassembled WGS sequence"/>
</dbReference>
<comment type="caution">
    <text evidence="1">The sequence shown here is derived from an EMBL/GenBank/DDBJ whole genome shotgun (WGS) entry which is preliminary data.</text>
</comment>
<proteinExistence type="predicted"/>
<dbReference type="InParanoid" id="A0A286UTT1"/>
<evidence type="ECO:0000313" key="2">
    <source>
        <dbReference type="Proteomes" id="UP000217199"/>
    </source>
</evidence>
<reference evidence="1 2" key="1">
    <citation type="journal article" date="2017" name="Mol. Ecol.">
        <title>Comparative and population genomic landscape of Phellinus noxius: A hypervariable fungus causing root rot in trees.</title>
        <authorList>
            <person name="Chung C.L."/>
            <person name="Lee T.J."/>
            <person name="Akiba M."/>
            <person name="Lee H.H."/>
            <person name="Kuo T.H."/>
            <person name="Liu D."/>
            <person name="Ke H.M."/>
            <person name="Yokoi T."/>
            <person name="Roa M.B."/>
            <person name="Lu M.J."/>
            <person name="Chang Y.Y."/>
            <person name="Ann P.J."/>
            <person name="Tsai J.N."/>
            <person name="Chen C.Y."/>
            <person name="Tzean S.S."/>
            <person name="Ota Y."/>
            <person name="Hattori T."/>
            <person name="Sahashi N."/>
            <person name="Liou R.F."/>
            <person name="Kikuchi T."/>
            <person name="Tsai I.J."/>
        </authorList>
    </citation>
    <scope>NUCLEOTIDE SEQUENCE [LARGE SCALE GENOMIC DNA]</scope>
    <source>
        <strain evidence="1 2">FFPRI411160</strain>
    </source>
</reference>
<accession>A0A286UTT1</accession>
<gene>
    <name evidence="1" type="ORF">PNOK_0002100</name>
</gene>
<sequence>MECNSLDNFFNTTPFEPSLINVVLRTYTECQSSTSCHTYSCFRVCGSHIRIPPYPSFSLVSLTHDRPTAP</sequence>
<name>A0A286UTT1_9AGAM</name>
<protein>
    <submittedName>
        <fullName evidence="1">Uncharacterized protein</fullName>
    </submittedName>
</protein>
<dbReference type="EMBL" id="NBII01000001">
    <property type="protein sequence ID" value="PAV22954.1"/>
    <property type="molecule type" value="Genomic_DNA"/>
</dbReference>